<sequence length="292" mass="30298">MTCFRKGFVRRAKPIGQKCTDLRRTYVRCHMTKLEHKASEDLQFYGGAKGQQLLFHPVLGLTAIGQQPPRPGKEKKADEDEDEEGDGDGAEESETVEIQPPPKGASVAEAKPVGLAIAGVGGVAASKPVATAVVGPGGLAIARPVATAIAGVQVGLEEVNPHLRGGRVENHLGKTTPSSPDRDSNLDLPVLSSRAAQHDKRVNEAILGPLGGSVGSGGGGGGGGSADKPQLKRPAPGGFAGKPAIQMPALVGPSRMAGTKYGLAPQYQYQYQPYPTHSNAGNGVVLYPLAYY</sequence>
<feature type="compositionally biased region" description="Gly residues" evidence="1">
    <location>
        <begin position="209"/>
        <end position="225"/>
    </location>
</feature>
<feature type="region of interest" description="Disordered" evidence="1">
    <location>
        <begin position="207"/>
        <end position="243"/>
    </location>
</feature>
<evidence type="ECO:0000313" key="3">
    <source>
        <dbReference type="EMBL" id="CAD7200031.1"/>
    </source>
</evidence>
<reference evidence="3" key="1">
    <citation type="submission" date="2020-11" db="EMBL/GenBank/DDBJ databases">
        <authorList>
            <person name="Tran Van P."/>
        </authorList>
    </citation>
    <scope>NUCLEOTIDE SEQUENCE</scope>
</reference>
<dbReference type="InterPro" id="IPR031942">
    <property type="entry name" value="DUF4774"/>
</dbReference>
<gene>
    <name evidence="3" type="ORF">TDIB3V08_LOCUS6264</name>
</gene>
<feature type="domain" description="DUF4774" evidence="2">
    <location>
        <begin position="107"/>
        <end position="153"/>
    </location>
</feature>
<evidence type="ECO:0000256" key="1">
    <source>
        <dbReference type="SAM" id="MobiDB-lite"/>
    </source>
</evidence>
<feature type="region of interest" description="Disordered" evidence="1">
    <location>
        <begin position="63"/>
        <end position="106"/>
    </location>
</feature>
<accession>A0A7R8VLF4</accession>
<protein>
    <recommendedName>
        <fullName evidence="2">DUF4774 domain-containing protein</fullName>
    </recommendedName>
</protein>
<dbReference type="Pfam" id="PF15999">
    <property type="entry name" value="DUF4774"/>
    <property type="match status" value="1"/>
</dbReference>
<feature type="region of interest" description="Disordered" evidence="1">
    <location>
        <begin position="165"/>
        <end position="187"/>
    </location>
</feature>
<dbReference type="AlphaFoldDB" id="A0A7R8VLF4"/>
<evidence type="ECO:0000259" key="2">
    <source>
        <dbReference type="Pfam" id="PF15999"/>
    </source>
</evidence>
<organism evidence="3">
    <name type="scientific">Timema douglasi</name>
    <name type="common">Walking stick</name>
    <dbReference type="NCBI Taxonomy" id="61478"/>
    <lineage>
        <taxon>Eukaryota</taxon>
        <taxon>Metazoa</taxon>
        <taxon>Ecdysozoa</taxon>
        <taxon>Arthropoda</taxon>
        <taxon>Hexapoda</taxon>
        <taxon>Insecta</taxon>
        <taxon>Pterygota</taxon>
        <taxon>Neoptera</taxon>
        <taxon>Polyneoptera</taxon>
        <taxon>Phasmatodea</taxon>
        <taxon>Timematodea</taxon>
        <taxon>Timematoidea</taxon>
        <taxon>Timematidae</taxon>
        <taxon>Timema</taxon>
    </lineage>
</organism>
<name>A0A7R8VLF4_TIMDO</name>
<proteinExistence type="predicted"/>
<feature type="compositionally biased region" description="Acidic residues" evidence="1">
    <location>
        <begin position="79"/>
        <end position="95"/>
    </location>
</feature>
<dbReference type="EMBL" id="OA567203">
    <property type="protein sequence ID" value="CAD7200031.1"/>
    <property type="molecule type" value="Genomic_DNA"/>
</dbReference>